<dbReference type="EMBL" id="KB644413">
    <property type="protein sequence ID" value="EPS31492.1"/>
    <property type="molecule type" value="Genomic_DNA"/>
</dbReference>
<dbReference type="AlphaFoldDB" id="S8B9M4"/>
<reference evidence="2 3" key="1">
    <citation type="journal article" date="2013" name="PLoS ONE">
        <title>Genomic and secretomic analyses reveal unique features of the lignocellulolytic enzyme system of Penicillium decumbens.</title>
        <authorList>
            <person name="Liu G."/>
            <person name="Zhang L."/>
            <person name="Wei X."/>
            <person name="Zou G."/>
            <person name="Qin Y."/>
            <person name="Ma L."/>
            <person name="Li J."/>
            <person name="Zheng H."/>
            <person name="Wang S."/>
            <person name="Wang C."/>
            <person name="Xun L."/>
            <person name="Zhao G.-P."/>
            <person name="Zhou Z."/>
            <person name="Qu Y."/>
        </authorList>
    </citation>
    <scope>NUCLEOTIDE SEQUENCE [LARGE SCALE GENOMIC DNA]</scope>
    <source>
        <strain evidence="3">114-2 / CGMCC 5302</strain>
    </source>
</reference>
<gene>
    <name evidence="2" type="ORF">PDE_06447</name>
</gene>
<dbReference type="eggNOG" id="ENOG502SGGW">
    <property type="taxonomic scope" value="Eukaryota"/>
</dbReference>
<protein>
    <submittedName>
        <fullName evidence="2">Uncharacterized protein</fullName>
    </submittedName>
</protein>
<sequence>MDFKRRRLVTPTRYNRLPVPASDTDLSRVNELGYVRLVLKTESGMWGQPEKAEIRALHALEINQEVEGLIRTWHPVLRTYDQVFVSDPRYGPEVWLVPGTCTVTMVAGRAIHPMPSDRLDLCPLGIPLTPRSPWKEQFIFREGINPRKILAHEQLDGLRELFPAAVGVRVLAAGFMVMLFTSVSDIQDIYWNDWIMEVGGLKVMYDLLELDLTSKQMNSSMKVAEKPDAVCGSGCLGLRIKMQDGKEGITTVTHDFVRRPSWSRALPFADWISKRENSLRRLLNLSTPADTPVTGISRAWLSNCPIGKEVWLTTASSPTRIGTITQAFDTPSLIFPYPSGYQHDLCLITGDNLPPLSSPPGYPAVTEWAPYSNALAGSNVFVVKMNTLTGNRVLAEDTMNPDAVRDATVIGTQYMWDRAAHSQSASLLWTTSEPAAPATGWSGSVLCLGRPSDQSSGALVFQNHQVHCTSSVNPSTGEKLVSAVNAGFLLPECVRSSEIVTSIDQHRQRTADTPPSPNSRM</sequence>
<dbReference type="OrthoDB" id="3009558at2759"/>
<dbReference type="PhylomeDB" id="S8B9M4"/>
<feature type="region of interest" description="Disordered" evidence="1">
    <location>
        <begin position="501"/>
        <end position="521"/>
    </location>
</feature>
<evidence type="ECO:0000256" key="1">
    <source>
        <dbReference type="SAM" id="MobiDB-lite"/>
    </source>
</evidence>
<dbReference type="HOGENOM" id="CLU_036425_0_0_1"/>
<organism evidence="2 3">
    <name type="scientific">Penicillium oxalicum (strain 114-2 / CGMCC 5302)</name>
    <name type="common">Penicillium decumbens</name>
    <dbReference type="NCBI Taxonomy" id="933388"/>
    <lineage>
        <taxon>Eukaryota</taxon>
        <taxon>Fungi</taxon>
        <taxon>Dikarya</taxon>
        <taxon>Ascomycota</taxon>
        <taxon>Pezizomycotina</taxon>
        <taxon>Eurotiomycetes</taxon>
        <taxon>Eurotiomycetidae</taxon>
        <taxon>Eurotiales</taxon>
        <taxon>Aspergillaceae</taxon>
        <taxon>Penicillium</taxon>
    </lineage>
</organism>
<name>S8B9M4_PENO1</name>
<dbReference type="Proteomes" id="UP000019376">
    <property type="component" value="Unassembled WGS sequence"/>
</dbReference>
<dbReference type="STRING" id="933388.S8B9M4"/>
<evidence type="ECO:0000313" key="3">
    <source>
        <dbReference type="Proteomes" id="UP000019376"/>
    </source>
</evidence>
<keyword evidence="3" id="KW-1185">Reference proteome</keyword>
<evidence type="ECO:0000313" key="2">
    <source>
        <dbReference type="EMBL" id="EPS31492.1"/>
    </source>
</evidence>
<proteinExistence type="predicted"/>
<accession>S8B9M4</accession>